<evidence type="ECO:0000256" key="1">
    <source>
        <dbReference type="SAM" id="Phobius"/>
    </source>
</evidence>
<dbReference type="AlphaFoldDB" id="A0A840CY38"/>
<keyword evidence="3" id="KW-1185">Reference proteome</keyword>
<reference evidence="2" key="1">
    <citation type="submission" date="2020-08" db="EMBL/GenBank/DDBJ databases">
        <title>Genomic Encyclopedia of Type Strains, Phase IV (KMG-IV): sequencing the most valuable type-strain genomes for metagenomic binning, comparative biology and taxonomic classification.</title>
        <authorList>
            <person name="Goeker M."/>
        </authorList>
    </citation>
    <scope>NUCLEOTIDE SEQUENCE [LARGE SCALE GENOMIC DNA]</scope>
    <source>
        <strain evidence="2">DSM 105720</strain>
    </source>
</reference>
<evidence type="ECO:0000313" key="2">
    <source>
        <dbReference type="EMBL" id="MBB4043781.1"/>
    </source>
</evidence>
<dbReference type="EMBL" id="JACIER010000005">
    <property type="protein sequence ID" value="MBB4043781.1"/>
    <property type="molecule type" value="Genomic_DNA"/>
</dbReference>
<feature type="transmembrane region" description="Helical" evidence="1">
    <location>
        <begin position="59"/>
        <end position="79"/>
    </location>
</feature>
<sequence length="82" mass="9217">MKHPETKQKERYALMGAKNWLILLLGSLLIIVGYILMYGEGSTLTAYNPDIFAPLRIRIAPIICLSGYLLNVAGILWVARKK</sequence>
<keyword evidence="1" id="KW-0472">Membrane</keyword>
<dbReference type="Pfam" id="PF11297">
    <property type="entry name" value="DUF3098"/>
    <property type="match status" value="1"/>
</dbReference>
<dbReference type="InterPro" id="IPR021448">
    <property type="entry name" value="DUF3098"/>
</dbReference>
<keyword evidence="1" id="KW-1133">Transmembrane helix</keyword>
<evidence type="ECO:0000313" key="3">
    <source>
        <dbReference type="Proteomes" id="UP000560658"/>
    </source>
</evidence>
<gene>
    <name evidence="2" type="ORF">GGR06_001567</name>
</gene>
<keyword evidence="1" id="KW-0812">Transmembrane</keyword>
<accession>A0A840CY38</accession>
<organism evidence="2 3">
    <name type="scientific">Bacteroides reticulotermitis</name>
    <dbReference type="NCBI Taxonomy" id="1133319"/>
    <lineage>
        <taxon>Bacteria</taxon>
        <taxon>Pseudomonadati</taxon>
        <taxon>Bacteroidota</taxon>
        <taxon>Bacteroidia</taxon>
        <taxon>Bacteroidales</taxon>
        <taxon>Bacteroidaceae</taxon>
        <taxon>Bacteroides</taxon>
    </lineage>
</organism>
<proteinExistence type="predicted"/>
<name>A0A840CY38_9BACE</name>
<dbReference type="Proteomes" id="UP000560658">
    <property type="component" value="Unassembled WGS sequence"/>
</dbReference>
<dbReference type="RefSeq" id="WP_044161439.1">
    <property type="nucleotide sequence ID" value="NZ_JACIER010000005.1"/>
</dbReference>
<feature type="transmembrane region" description="Helical" evidence="1">
    <location>
        <begin position="20"/>
        <end position="39"/>
    </location>
</feature>
<protein>
    <recommendedName>
        <fullName evidence="4">DUF3098 domain-containing protein</fullName>
    </recommendedName>
</protein>
<comment type="caution">
    <text evidence="2">The sequence shown here is derived from an EMBL/GenBank/DDBJ whole genome shotgun (WGS) entry which is preliminary data.</text>
</comment>
<evidence type="ECO:0008006" key="4">
    <source>
        <dbReference type="Google" id="ProtNLM"/>
    </source>
</evidence>